<sequence length="166" mass="17909">MDVSFISPRQHALVYIVKILTGTLVSWFGLRAVGIAEPYWAVISVIIVTEPDFSVARANFRARLINTFSGSVIACLALVLLGGTFWAMVAALITAVLVAMLWSGYPSNWRLGPITVVILMSAALQGQGPQQELNLALLRVAEVLAGSAVALLQALVYSRLLAERTR</sequence>
<feature type="transmembrane region" description="Helical" evidence="5">
    <location>
        <begin position="39"/>
        <end position="60"/>
    </location>
</feature>
<dbReference type="AlphaFoldDB" id="A0A4R6R5T8"/>
<accession>A0A4R6R5T8</accession>
<feature type="transmembrane region" description="Helical" evidence="5">
    <location>
        <begin position="12"/>
        <end position="33"/>
    </location>
</feature>
<feature type="domain" description="Integral membrane bound transporter" evidence="6">
    <location>
        <begin position="30"/>
        <end position="152"/>
    </location>
</feature>
<comment type="subcellular location">
    <subcellularLocation>
        <location evidence="1">Membrane</location>
        <topology evidence="1">Multi-pass membrane protein</topology>
    </subcellularLocation>
</comment>
<dbReference type="OrthoDB" id="556745at2"/>
<dbReference type="GO" id="GO:0016020">
    <property type="term" value="C:membrane"/>
    <property type="evidence" value="ECO:0007669"/>
    <property type="project" value="UniProtKB-SubCell"/>
</dbReference>
<keyword evidence="8" id="KW-1185">Reference proteome</keyword>
<dbReference type="InterPro" id="IPR049453">
    <property type="entry name" value="Memb_transporter_dom"/>
</dbReference>
<evidence type="ECO:0000256" key="4">
    <source>
        <dbReference type="ARBA" id="ARBA00023136"/>
    </source>
</evidence>
<reference evidence="7 8" key="1">
    <citation type="submission" date="2019-03" db="EMBL/GenBank/DDBJ databases">
        <title>Genomic Encyclopedia of Type Strains, Phase IV (KMG-IV): sequencing the most valuable type-strain genomes for metagenomic binning, comparative biology and taxonomic classification.</title>
        <authorList>
            <person name="Goeker M."/>
        </authorList>
    </citation>
    <scope>NUCLEOTIDE SEQUENCE [LARGE SCALE GENOMIC DNA]</scope>
    <source>
        <strain evidence="7 8">DSM 11901</strain>
    </source>
</reference>
<gene>
    <name evidence="7" type="ORF">EV672_10896</name>
</gene>
<evidence type="ECO:0000259" key="6">
    <source>
        <dbReference type="Pfam" id="PF13515"/>
    </source>
</evidence>
<dbReference type="EMBL" id="SNXW01000008">
    <property type="protein sequence ID" value="TDP81311.1"/>
    <property type="molecule type" value="Genomic_DNA"/>
</dbReference>
<protein>
    <submittedName>
        <fullName evidence="7">Fusaric acid resistance family protein</fullName>
    </submittedName>
</protein>
<dbReference type="RefSeq" id="WP_133610255.1">
    <property type="nucleotide sequence ID" value="NZ_SNXW01000008.1"/>
</dbReference>
<keyword evidence="4 5" id="KW-0472">Membrane</keyword>
<dbReference type="Proteomes" id="UP000294593">
    <property type="component" value="Unassembled WGS sequence"/>
</dbReference>
<name>A0A4R6R5T8_9BURK</name>
<evidence type="ECO:0000256" key="2">
    <source>
        <dbReference type="ARBA" id="ARBA00022692"/>
    </source>
</evidence>
<evidence type="ECO:0000313" key="8">
    <source>
        <dbReference type="Proteomes" id="UP000294593"/>
    </source>
</evidence>
<evidence type="ECO:0000313" key="7">
    <source>
        <dbReference type="EMBL" id="TDP81311.1"/>
    </source>
</evidence>
<proteinExistence type="predicted"/>
<organism evidence="7 8">
    <name type="scientific">Aquabacterium commune</name>
    <dbReference type="NCBI Taxonomy" id="70586"/>
    <lineage>
        <taxon>Bacteria</taxon>
        <taxon>Pseudomonadati</taxon>
        <taxon>Pseudomonadota</taxon>
        <taxon>Betaproteobacteria</taxon>
        <taxon>Burkholderiales</taxon>
        <taxon>Aquabacterium</taxon>
    </lineage>
</organism>
<feature type="transmembrane region" description="Helical" evidence="5">
    <location>
        <begin position="136"/>
        <end position="157"/>
    </location>
</feature>
<dbReference type="Pfam" id="PF13515">
    <property type="entry name" value="FUSC_2"/>
    <property type="match status" value="1"/>
</dbReference>
<comment type="caution">
    <text evidence="7">The sequence shown here is derived from an EMBL/GenBank/DDBJ whole genome shotgun (WGS) entry which is preliminary data.</text>
</comment>
<keyword evidence="2 5" id="KW-0812">Transmembrane</keyword>
<evidence type="ECO:0000256" key="1">
    <source>
        <dbReference type="ARBA" id="ARBA00004141"/>
    </source>
</evidence>
<keyword evidence="3 5" id="KW-1133">Transmembrane helix</keyword>
<evidence type="ECO:0000256" key="3">
    <source>
        <dbReference type="ARBA" id="ARBA00022989"/>
    </source>
</evidence>
<feature type="transmembrane region" description="Helical" evidence="5">
    <location>
        <begin position="72"/>
        <end position="102"/>
    </location>
</feature>
<evidence type="ECO:0000256" key="5">
    <source>
        <dbReference type="SAM" id="Phobius"/>
    </source>
</evidence>